<comment type="caution">
    <text evidence="13">The sequence shown here is derived from an EMBL/GenBank/DDBJ whole genome shotgun (WGS) entry which is preliminary data.</text>
</comment>
<comment type="similarity">
    <text evidence="12">Belongs to the pannexin family.</text>
</comment>
<evidence type="ECO:0000256" key="2">
    <source>
        <dbReference type="ARBA" id="ARBA00004651"/>
    </source>
</evidence>
<comment type="caution">
    <text evidence="12">Lacks conserved residue(s) required for the propagation of feature annotation.</text>
</comment>
<dbReference type="PANTHER" id="PTHR11893:SF38">
    <property type="entry name" value="INNEXIN INX7"/>
    <property type="match status" value="1"/>
</dbReference>
<evidence type="ECO:0000256" key="12">
    <source>
        <dbReference type="RuleBase" id="RU010713"/>
    </source>
</evidence>
<evidence type="ECO:0000256" key="10">
    <source>
        <dbReference type="ARBA" id="ARBA00023136"/>
    </source>
</evidence>
<dbReference type="GO" id="GO:0005243">
    <property type="term" value="F:gap junction channel activity"/>
    <property type="evidence" value="ECO:0007669"/>
    <property type="project" value="TreeGrafter"/>
</dbReference>
<dbReference type="Proteomes" id="UP001367676">
    <property type="component" value="Unassembled WGS sequence"/>
</dbReference>
<proteinExistence type="inferred from homology"/>
<feature type="transmembrane region" description="Helical" evidence="12">
    <location>
        <begin position="194"/>
        <end position="217"/>
    </location>
</feature>
<evidence type="ECO:0000256" key="5">
    <source>
        <dbReference type="ARBA" id="ARBA00022692"/>
    </source>
</evidence>
<dbReference type="GO" id="GO:0034220">
    <property type="term" value="P:monoatomic ion transmembrane transport"/>
    <property type="evidence" value="ECO:0007669"/>
    <property type="project" value="UniProtKB-KW"/>
</dbReference>
<keyword evidence="4" id="KW-1003">Cell membrane</keyword>
<evidence type="ECO:0000313" key="13">
    <source>
        <dbReference type="EMBL" id="KAK7580285.1"/>
    </source>
</evidence>
<evidence type="ECO:0000256" key="4">
    <source>
        <dbReference type="ARBA" id="ARBA00022475"/>
    </source>
</evidence>
<evidence type="ECO:0000256" key="8">
    <source>
        <dbReference type="ARBA" id="ARBA00022989"/>
    </source>
</evidence>
<keyword evidence="11 12" id="KW-0407">Ion channel</keyword>
<comment type="subcellular location">
    <subcellularLocation>
        <location evidence="1">Cell junction</location>
        <location evidence="1">Gap junction</location>
    </subcellularLocation>
    <subcellularLocation>
        <location evidence="2 12">Cell membrane</location>
        <topology evidence="2 12">Multi-pass membrane protein</topology>
    </subcellularLocation>
</comment>
<dbReference type="GO" id="GO:0005886">
    <property type="term" value="C:plasma membrane"/>
    <property type="evidence" value="ECO:0007669"/>
    <property type="project" value="UniProtKB-SubCell"/>
</dbReference>
<evidence type="ECO:0000256" key="6">
    <source>
        <dbReference type="ARBA" id="ARBA00022868"/>
    </source>
</evidence>
<reference evidence="13 14" key="1">
    <citation type="submission" date="2024-03" db="EMBL/GenBank/DDBJ databases">
        <title>Adaptation during the transition from Ophiocordyceps entomopathogen to insect associate is accompanied by gene loss and intensified selection.</title>
        <authorList>
            <person name="Ward C.M."/>
            <person name="Onetto C.A."/>
            <person name="Borneman A.R."/>
        </authorList>
    </citation>
    <scope>NUCLEOTIDE SEQUENCE [LARGE SCALE GENOMIC DNA]</scope>
    <source>
        <strain evidence="13">AWRI1</strain>
        <tissue evidence="13">Single Adult Female</tissue>
    </source>
</reference>
<comment type="function">
    <text evidence="12">Structural component of the gap junctions.</text>
</comment>
<dbReference type="EMBL" id="JBBCAQ010000034">
    <property type="protein sequence ID" value="KAK7580285.1"/>
    <property type="molecule type" value="Genomic_DNA"/>
</dbReference>
<dbReference type="Pfam" id="PF00876">
    <property type="entry name" value="Innexin"/>
    <property type="match status" value="1"/>
</dbReference>
<dbReference type="GO" id="GO:0007602">
    <property type="term" value="P:phototransduction"/>
    <property type="evidence" value="ECO:0007669"/>
    <property type="project" value="TreeGrafter"/>
</dbReference>
<protein>
    <recommendedName>
        <fullName evidence="12">Innexin</fullName>
    </recommendedName>
</protein>
<evidence type="ECO:0000256" key="11">
    <source>
        <dbReference type="ARBA" id="ARBA00023303"/>
    </source>
</evidence>
<evidence type="ECO:0000256" key="9">
    <source>
        <dbReference type="ARBA" id="ARBA00023065"/>
    </source>
</evidence>
<organism evidence="13 14">
    <name type="scientific">Parthenolecanium corni</name>
    <dbReference type="NCBI Taxonomy" id="536013"/>
    <lineage>
        <taxon>Eukaryota</taxon>
        <taxon>Metazoa</taxon>
        <taxon>Ecdysozoa</taxon>
        <taxon>Arthropoda</taxon>
        <taxon>Hexapoda</taxon>
        <taxon>Insecta</taxon>
        <taxon>Pterygota</taxon>
        <taxon>Neoptera</taxon>
        <taxon>Paraneoptera</taxon>
        <taxon>Hemiptera</taxon>
        <taxon>Sternorrhyncha</taxon>
        <taxon>Coccoidea</taxon>
        <taxon>Coccidae</taxon>
        <taxon>Parthenolecanium</taxon>
    </lineage>
</organism>
<dbReference type="PROSITE" id="PS51013">
    <property type="entry name" value="PANNEXIN"/>
    <property type="match status" value="1"/>
</dbReference>
<evidence type="ECO:0000256" key="1">
    <source>
        <dbReference type="ARBA" id="ARBA00004610"/>
    </source>
</evidence>
<evidence type="ECO:0000256" key="7">
    <source>
        <dbReference type="ARBA" id="ARBA00022949"/>
    </source>
</evidence>
<keyword evidence="7" id="KW-0965">Cell junction</keyword>
<name>A0AAN9Y237_9HEMI</name>
<accession>A0AAN9Y237</accession>
<keyword evidence="6" id="KW-0303">Gap junction</keyword>
<evidence type="ECO:0000313" key="14">
    <source>
        <dbReference type="Proteomes" id="UP001367676"/>
    </source>
</evidence>
<keyword evidence="3 12" id="KW-0813">Transport</keyword>
<feature type="transmembrane region" description="Helical" evidence="12">
    <location>
        <begin position="281"/>
        <end position="305"/>
    </location>
</feature>
<keyword evidence="8 12" id="KW-1133">Transmembrane helix</keyword>
<sequence length="391" mass="45421">MFNVFGDILARAYASQHKVISIDNSVAKLHYRLTFWMLLACTCLVCSRQYIGEHIRCIVDKGVPPHVVNTYCFSMTTYTVLPQGNHSHQFAHPGVQPHSDNERIIRHAYYQWTPFVLFGQALLFYMPHMLWKIFEGGTIRNMVEGLQRLYLRAPDDNDRQISGFHVYSQKSMSKAVVNLHKQFQLISRFRLNRYWAFMLITCEALNLVNVLIQLRVIDRFLGGSFFSLGRRILAGNPGDNPFEEVFPKVTKCDFHKYGPSGTIQLHDAMCVMALNIVNEKIYAMMWFWFALLIPLTVFALLWRLITFLLHSRSERFNHYLLKETTGTKMSPVDVAILTKQSCFNDWLLLYYLGSNMDAIVFTEMLHNLATDLEEHRQSPDFEDEKKPLKGA</sequence>
<keyword evidence="5 12" id="KW-0812">Transmembrane</keyword>
<keyword evidence="9 12" id="KW-0406">Ion transport</keyword>
<dbReference type="PRINTS" id="PR01262">
    <property type="entry name" value="INNEXIN"/>
</dbReference>
<dbReference type="InterPro" id="IPR000990">
    <property type="entry name" value="Innexin"/>
</dbReference>
<keyword evidence="10 12" id="KW-0472">Membrane</keyword>
<dbReference type="PANTHER" id="PTHR11893">
    <property type="entry name" value="INNEXIN"/>
    <property type="match status" value="1"/>
</dbReference>
<dbReference type="AlphaFoldDB" id="A0AAN9Y237"/>
<gene>
    <name evidence="12" type="primary">inx</name>
    <name evidence="13" type="ORF">V9T40_000914</name>
</gene>
<evidence type="ECO:0000256" key="3">
    <source>
        <dbReference type="ARBA" id="ARBA00022448"/>
    </source>
</evidence>
<dbReference type="GO" id="GO:0005921">
    <property type="term" value="C:gap junction"/>
    <property type="evidence" value="ECO:0007669"/>
    <property type="project" value="UniProtKB-SubCell"/>
</dbReference>
<keyword evidence="14" id="KW-1185">Reference proteome</keyword>